<evidence type="ECO:0000256" key="10">
    <source>
        <dbReference type="ARBA" id="ARBA00048109"/>
    </source>
</evidence>
<evidence type="ECO:0000313" key="15">
    <source>
        <dbReference type="EMBL" id="GAA1787085.1"/>
    </source>
</evidence>
<dbReference type="InterPro" id="IPR023213">
    <property type="entry name" value="CAT-like_dom_sf"/>
</dbReference>
<evidence type="ECO:0000256" key="6">
    <source>
        <dbReference type="ARBA" id="ARBA00022679"/>
    </source>
</evidence>
<evidence type="ECO:0000313" key="16">
    <source>
        <dbReference type="Proteomes" id="UP001499938"/>
    </source>
</evidence>
<name>A0ABP4XPS4_9MICO</name>
<dbReference type="SUPFAM" id="SSF52777">
    <property type="entry name" value="CoA-dependent acyltransferases"/>
    <property type="match status" value="1"/>
</dbReference>
<dbReference type="Pfam" id="PF06974">
    <property type="entry name" value="WS_DGAT_C"/>
    <property type="match status" value="1"/>
</dbReference>
<dbReference type="Gene3D" id="3.30.559.10">
    <property type="entry name" value="Chloramphenicol acetyltransferase-like domain"/>
    <property type="match status" value="1"/>
</dbReference>
<evidence type="ECO:0000259" key="13">
    <source>
        <dbReference type="Pfam" id="PF03007"/>
    </source>
</evidence>
<keyword evidence="6 11" id="KW-0808">Transferase</keyword>
<feature type="region of interest" description="Disordered" evidence="12">
    <location>
        <begin position="471"/>
        <end position="520"/>
    </location>
</feature>
<organism evidence="15 16">
    <name type="scientific">Nostocoides veronense</name>
    <dbReference type="NCBI Taxonomy" id="330836"/>
    <lineage>
        <taxon>Bacteria</taxon>
        <taxon>Bacillati</taxon>
        <taxon>Actinomycetota</taxon>
        <taxon>Actinomycetes</taxon>
        <taxon>Micrococcales</taxon>
        <taxon>Intrasporangiaceae</taxon>
        <taxon>Nostocoides</taxon>
    </lineage>
</organism>
<evidence type="ECO:0000256" key="3">
    <source>
        <dbReference type="ARBA" id="ARBA00009587"/>
    </source>
</evidence>
<sequence length="520" mass="56320">MTGKRLTPMDAMFLYGETPETMMHVGGLLPFTMPPDAPPDFLRRLMDEIRTTAPVHAPFNTKLKTPGFLLNPAHQWIPDPDFDIEYHVRRSALPRPGDERELGILVSRLHSNPLDLTRPPWEMHLIEGLENNRFALYVKFHHALVDGYSAMQLLIRSLSTDPDSRAENLFFSLPPRQRSARPEQKSAPLADVSAVLGRAVNVAKSVPSLAKSLVGLQLRRDGEFKDLISSYEAPHSVLNARIGRNRRFATQQYDVARLSAVGKAGGATLNDVVLAICGGGLRQFLTESGQLGDKPLISFLPVNVRAKGDAGGGNAVGAILATLGTDIADPVERLATITRSTRTAKKQLTNLPMESILAYSAMLMAPSATQVLAAMTGMPAPVPFTFNLCVSNVPGPREPLYFRGARLEANYPLSIPIHGMALNITCQSYAGTLNFGFIGDRDALPHLQRLAVYTGEALAELEQALGLTTAAPAQKATDHKATATAATATKTTARKTATKKTAARKSTAKKVPARRADKRG</sequence>
<dbReference type="InterPro" id="IPR045034">
    <property type="entry name" value="O-acyltransferase_WSD1-like"/>
</dbReference>
<proteinExistence type="inferred from homology"/>
<comment type="caution">
    <text evidence="15">The sequence shown here is derived from an EMBL/GenBank/DDBJ whole genome shotgun (WGS) entry which is preliminary data.</text>
</comment>
<dbReference type="Proteomes" id="UP001499938">
    <property type="component" value="Unassembled WGS sequence"/>
</dbReference>
<dbReference type="EMBL" id="BAAAPO010000016">
    <property type="protein sequence ID" value="GAA1787085.1"/>
    <property type="molecule type" value="Genomic_DNA"/>
</dbReference>
<dbReference type="PANTHER" id="PTHR31650:SF1">
    <property type="entry name" value="WAX ESTER SYNTHASE_DIACYLGLYCEROL ACYLTRANSFERASE 4-RELATED"/>
    <property type="match status" value="1"/>
</dbReference>
<gene>
    <name evidence="15" type="ORF">GCM10009811_10240</name>
</gene>
<evidence type="ECO:0000256" key="7">
    <source>
        <dbReference type="ARBA" id="ARBA00022798"/>
    </source>
</evidence>
<dbReference type="PANTHER" id="PTHR31650">
    <property type="entry name" value="O-ACYLTRANSFERASE (WSD1-LIKE) FAMILY PROTEIN"/>
    <property type="match status" value="1"/>
</dbReference>
<evidence type="ECO:0000256" key="5">
    <source>
        <dbReference type="ARBA" id="ARBA00022516"/>
    </source>
</evidence>
<dbReference type="EC" id="2.3.1.20" evidence="4 11"/>
<keyword evidence="8 11" id="KW-0443">Lipid metabolism</keyword>
<evidence type="ECO:0000256" key="1">
    <source>
        <dbReference type="ARBA" id="ARBA00004771"/>
    </source>
</evidence>
<keyword evidence="5 11" id="KW-0444">Lipid biosynthesis</keyword>
<reference evidence="16" key="1">
    <citation type="journal article" date="2019" name="Int. J. Syst. Evol. Microbiol.">
        <title>The Global Catalogue of Microorganisms (GCM) 10K type strain sequencing project: providing services to taxonomists for standard genome sequencing and annotation.</title>
        <authorList>
            <consortium name="The Broad Institute Genomics Platform"/>
            <consortium name="The Broad Institute Genome Sequencing Center for Infectious Disease"/>
            <person name="Wu L."/>
            <person name="Ma J."/>
        </authorList>
    </citation>
    <scope>NUCLEOTIDE SEQUENCE [LARGE SCALE GENOMIC DNA]</scope>
    <source>
        <strain evidence="16">JCM 15592</strain>
    </source>
</reference>
<feature type="domain" description="O-acyltransferase WSD1-like N-terminal" evidence="13">
    <location>
        <begin position="6"/>
        <end position="273"/>
    </location>
</feature>
<dbReference type="InterPro" id="IPR014292">
    <property type="entry name" value="Acyl_transf_WS/DGAT"/>
</dbReference>
<comment type="pathway">
    <text evidence="2">Lipid metabolism.</text>
</comment>
<feature type="compositionally biased region" description="Low complexity" evidence="12">
    <location>
        <begin position="482"/>
        <end position="491"/>
    </location>
</feature>
<accession>A0ABP4XPS4</accession>
<comment type="similarity">
    <text evidence="3 11">Belongs to the long-chain O-acyltransferase family.</text>
</comment>
<evidence type="ECO:0000256" key="2">
    <source>
        <dbReference type="ARBA" id="ARBA00005189"/>
    </source>
</evidence>
<evidence type="ECO:0000256" key="12">
    <source>
        <dbReference type="SAM" id="MobiDB-lite"/>
    </source>
</evidence>
<evidence type="ECO:0000256" key="8">
    <source>
        <dbReference type="ARBA" id="ARBA00023098"/>
    </source>
</evidence>
<dbReference type="Pfam" id="PF03007">
    <property type="entry name" value="WS_DGAT_cat"/>
    <property type="match status" value="1"/>
</dbReference>
<protein>
    <recommendedName>
        <fullName evidence="4 11">Diacylglycerol O-acyltransferase</fullName>
        <ecNumber evidence="4 11">2.3.1.20</ecNumber>
    </recommendedName>
</protein>
<evidence type="ECO:0000256" key="11">
    <source>
        <dbReference type="RuleBase" id="RU361241"/>
    </source>
</evidence>
<evidence type="ECO:0000259" key="14">
    <source>
        <dbReference type="Pfam" id="PF06974"/>
    </source>
</evidence>
<dbReference type="RefSeq" id="WP_344082172.1">
    <property type="nucleotide sequence ID" value="NZ_BAAAPO010000016.1"/>
</dbReference>
<evidence type="ECO:0000256" key="9">
    <source>
        <dbReference type="ARBA" id="ARBA00023315"/>
    </source>
</evidence>
<dbReference type="NCBIfam" id="TIGR02946">
    <property type="entry name" value="acyl_WS_DGAT"/>
    <property type="match status" value="1"/>
</dbReference>
<keyword evidence="9 11" id="KW-0012">Acyltransferase</keyword>
<dbReference type="InterPro" id="IPR009721">
    <property type="entry name" value="O-acyltransferase_WSD1_C"/>
</dbReference>
<keyword evidence="16" id="KW-1185">Reference proteome</keyword>
<dbReference type="InterPro" id="IPR004255">
    <property type="entry name" value="O-acyltransferase_WSD1_N"/>
</dbReference>
<comment type="catalytic activity">
    <reaction evidence="10 11">
        <text>an acyl-CoA + a 1,2-diacyl-sn-glycerol = a triacyl-sn-glycerol + CoA</text>
        <dbReference type="Rhea" id="RHEA:10868"/>
        <dbReference type="ChEBI" id="CHEBI:17815"/>
        <dbReference type="ChEBI" id="CHEBI:57287"/>
        <dbReference type="ChEBI" id="CHEBI:58342"/>
        <dbReference type="ChEBI" id="CHEBI:64615"/>
        <dbReference type="EC" id="2.3.1.20"/>
    </reaction>
</comment>
<evidence type="ECO:0000256" key="4">
    <source>
        <dbReference type="ARBA" id="ARBA00013244"/>
    </source>
</evidence>
<feature type="compositionally biased region" description="Basic residues" evidence="12">
    <location>
        <begin position="492"/>
        <end position="520"/>
    </location>
</feature>
<keyword evidence="7 11" id="KW-0319">Glycerol metabolism</keyword>
<comment type="pathway">
    <text evidence="1 11">Glycerolipid metabolism; triacylglycerol biosynthesis.</text>
</comment>
<feature type="domain" description="O-acyltransferase WSD1 C-terminal" evidence="14">
    <location>
        <begin position="313"/>
        <end position="461"/>
    </location>
</feature>